<protein>
    <submittedName>
        <fullName evidence="2">Transport and Golgi organization protein 2</fullName>
    </submittedName>
</protein>
<keyword evidence="1" id="KW-1185">Reference proteome</keyword>
<dbReference type="CTD" id="128989"/>
<dbReference type="Pfam" id="PF05742">
    <property type="entry name" value="TANGO2"/>
    <property type="match status" value="1"/>
</dbReference>
<reference evidence="2" key="1">
    <citation type="submission" date="2025-08" db="UniProtKB">
        <authorList>
            <consortium name="RefSeq"/>
        </authorList>
    </citation>
    <scope>IDENTIFICATION</scope>
</reference>
<dbReference type="GO" id="GO:0005794">
    <property type="term" value="C:Golgi apparatus"/>
    <property type="evidence" value="ECO:0007669"/>
    <property type="project" value="TreeGrafter"/>
</dbReference>
<dbReference type="PANTHER" id="PTHR17985:SF8">
    <property type="entry name" value="TRANSPORT AND GOLGI ORGANIZATION PROTEIN 2 HOMOLOG"/>
    <property type="match status" value="1"/>
</dbReference>
<sequence length="272" mass="31168">MCILFIYQNANPSTGCYRLILIANRDEYYERPANPAHFWENYPGCLGGIDMEPGREGGSWLALNYKTGRVGVILNLNGVPKSSVGKGRGFLIRDYLSNSESTEKYATDLHKINQETQAYNPYNFIMVDLRSSSVYYLNSLLNFPGPMRISDKTLAFGNSGIEKPYKKVSIGKENFEKIVNDASTLQQEQLIENLIQFLKLEERHLPDDELKKRSSQAFNELSSIFVRHEIAKYGTRTHSIILVDDNYQITFVEETLEANSSWKRQTFNIHLD</sequence>
<gene>
    <name evidence="2" type="primary">LOC105362609</name>
</gene>
<dbReference type="InterPro" id="IPR008551">
    <property type="entry name" value="TANGO2"/>
</dbReference>
<dbReference type="GeneID" id="105362609"/>
<evidence type="ECO:0000313" key="1">
    <source>
        <dbReference type="Proteomes" id="UP000695007"/>
    </source>
</evidence>
<dbReference type="Proteomes" id="UP000695007">
    <property type="component" value="Unplaced"/>
</dbReference>
<dbReference type="AlphaFoldDB" id="A0AAJ6YHZ9"/>
<dbReference type="KEGG" id="csol:105362609"/>
<proteinExistence type="predicted"/>
<dbReference type="PANTHER" id="PTHR17985">
    <property type="entry name" value="SER/THR-RICH PROTEIN T10 IN DGCR REGION"/>
    <property type="match status" value="1"/>
</dbReference>
<accession>A0AAJ6YHZ9</accession>
<organism evidence="1 2">
    <name type="scientific">Ceratosolen solmsi marchali</name>
    <dbReference type="NCBI Taxonomy" id="326594"/>
    <lineage>
        <taxon>Eukaryota</taxon>
        <taxon>Metazoa</taxon>
        <taxon>Ecdysozoa</taxon>
        <taxon>Arthropoda</taxon>
        <taxon>Hexapoda</taxon>
        <taxon>Insecta</taxon>
        <taxon>Pterygota</taxon>
        <taxon>Neoptera</taxon>
        <taxon>Endopterygota</taxon>
        <taxon>Hymenoptera</taxon>
        <taxon>Apocrita</taxon>
        <taxon>Proctotrupomorpha</taxon>
        <taxon>Chalcidoidea</taxon>
        <taxon>Agaonidae</taxon>
        <taxon>Agaoninae</taxon>
        <taxon>Ceratosolen</taxon>
    </lineage>
</organism>
<evidence type="ECO:0000313" key="2">
    <source>
        <dbReference type="RefSeq" id="XP_011498385.1"/>
    </source>
</evidence>
<name>A0AAJ6YHZ9_9HYME</name>
<dbReference type="GO" id="GO:0009306">
    <property type="term" value="P:protein secretion"/>
    <property type="evidence" value="ECO:0007669"/>
    <property type="project" value="TreeGrafter"/>
</dbReference>
<dbReference type="RefSeq" id="XP_011498385.1">
    <property type="nucleotide sequence ID" value="XM_011500083.1"/>
</dbReference>
<dbReference type="GO" id="GO:0007030">
    <property type="term" value="P:Golgi organization"/>
    <property type="evidence" value="ECO:0007669"/>
    <property type="project" value="TreeGrafter"/>
</dbReference>